<dbReference type="InterPro" id="IPR005162">
    <property type="entry name" value="Retrotrans_gag_dom"/>
</dbReference>
<comment type="caution">
    <text evidence="2">The sequence shown here is derived from an EMBL/GenBank/DDBJ whole genome shotgun (WGS) entry which is preliminary data.</text>
</comment>
<dbReference type="AlphaFoldDB" id="A0A8S0UX40"/>
<keyword evidence="3" id="KW-1185">Reference proteome</keyword>
<dbReference type="OrthoDB" id="1740797at2759"/>
<reference evidence="2 3" key="1">
    <citation type="submission" date="2019-12" db="EMBL/GenBank/DDBJ databases">
        <authorList>
            <person name="Alioto T."/>
            <person name="Alioto T."/>
            <person name="Gomez Garrido J."/>
        </authorList>
    </citation>
    <scope>NUCLEOTIDE SEQUENCE [LARGE SCALE GENOMIC DNA]</scope>
</reference>
<name>A0A8S0UX40_OLEEU</name>
<feature type="domain" description="Retrotransposon gag" evidence="1">
    <location>
        <begin position="46"/>
        <end position="127"/>
    </location>
</feature>
<organism evidence="2 3">
    <name type="scientific">Olea europaea subsp. europaea</name>
    <dbReference type="NCBI Taxonomy" id="158383"/>
    <lineage>
        <taxon>Eukaryota</taxon>
        <taxon>Viridiplantae</taxon>
        <taxon>Streptophyta</taxon>
        <taxon>Embryophyta</taxon>
        <taxon>Tracheophyta</taxon>
        <taxon>Spermatophyta</taxon>
        <taxon>Magnoliopsida</taxon>
        <taxon>eudicotyledons</taxon>
        <taxon>Gunneridae</taxon>
        <taxon>Pentapetalae</taxon>
        <taxon>asterids</taxon>
        <taxon>lamiids</taxon>
        <taxon>Lamiales</taxon>
        <taxon>Oleaceae</taxon>
        <taxon>Oleeae</taxon>
        <taxon>Olea</taxon>
    </lineage>
</organism>
<evidence type="ECO:0000259" key="1">
    <source>
        <dbReference type="Pfam" id="PF03732"/>
    </source>
</evidence>
<dbReference type="Proteomes" id="UP000594638">
    <property type="component" value="Unassembled WGS sequence"/>
</dbReference>
<dbReference type="EMBL" id="CACTIH010009093">
    <property type="protein sequence ID" value="CAA3023591.1"/>
    <property type="molecule type" value="Genomic_DNA"/>
</dbReference>
<evidence type="ECO:0000313" key="3">
    <source>
        <dbReference type="Proteomes" id="UP000594638"/>
    </source>
</evidence>
<evidence type="ECO:0000313" key="2">
    <source>
        <dbReference type="EMBL" id="CAA3023591.1"/>
    </source>
</evidence>
<gene>
    <name evidence="2" type="ORF">OLEA9_A023060</name>
</gene>
<accession>A0A8S0UX40</accession>
<dbReference type="Pfam" id="PF03732">
    <property type="entry name" value="Retrotrans_gag"/>
    <property type="match status" value="1"/>
</dbReference>
<dbReference type="Gramene" id="OE9A023060T1">
    <property type="protein sequence ID" value="OE9A023060C1"/>
    <property type="gene ID" value="OE9A023060"/>
</dbReference>
<sequence>MSFIYSKMDINFMAGPKKIHIHVSRFLEMCQHFKYQGISDDAIKLRLFPHTLWDRALEWLDSQPIASITTWNDLAQKFCTKFFPPAKITKLKHDISIFRQGETESFDKAWNRFKTMLRKCPHHGISKGL</sequence>
<dbReference type="PANTHER" id="PTHR33223">
    <property type="entry name" value="CCHC-TYPE DOMAIN-CONTAINING PROTEIN"/>
    <property type="match status" value="1"/>
</dbReference>
<dbReference type="PANTHER" id="PTHR33223:SF11">
    <property type="entry name" value="ELEMENT PROTEIN, PUTATIVE-RELATED"/>
    <property type="match status" value="1"/>
</dbReference>
<protein>
    <recommendedName>
        <fullName evidence="1">Retrotransposon gag domain-containing protein</fullName>
    </recommendedName>
</protein>
<proteinExistence type="predicted"/>